<dbReference type="Proteomes" id="UP000288429">
    <property type="component" value="Unassembled WGS sequence"/>
</dbReference>
<feature type="non-terminal residue" evidence="1">
    <location>
        <position position="92"/>
    </location>
</feature>
<keyword evidence="2" id="KW-1185">Reference proteome</keyword>
<evidence type="ECO:0000313" key="2">
    <source>
        <dbReference type="Proteomes" id="UP000288429"/>
    </source>
</evidence>
<protein>
    <submittedName>
        <fullName evidence="1">Uncharacterized protein</fullName>
    </submittedName>
</protein>
<name>A0A428RE82_9HYPO</name>
<proteinExistence type="predicted"/>
<accession>A0A428RE82</accession>
<sequence length="92" mass="10905">MARVRLVEDDVKRRVTGPIDKFQALMGIVVHDDGHPWHEHEDAWYWDRAIIALVQHHDGFFLRRQAVLPFVLGYEDAHHRPLLDPERQGRLH</sequence>
<dbReference type="AlphaFoldDB" id="A0A428RE82"/>
<gene>
    <name evidence="1" type="ORF">CDV31_017400</name>
</gene>
<evidence type="ECO:0000313" key="1">
    <source>
        <dbReference type="EMBL" id="RSL75852.1"/>
    </source>
</evidence>
<reference evidence="1 2" key="1">
    <citation type="submission" date="2017-06" db="EMBL/GenBank/DDBJ databases">
        <title>Cmopartive genomic analysis of Ambrosia Fusariam Clade fungi.</title>
        <authorList>
            <person name="Stajich J.E."/>
            <person name="Carrillo J."/>
            <person name="Kijimoto T."/>
            <person name="Eskalen A."/>
            <person name="O'Donnell K."/>
            <person name="Kasson M."/>
        </authorList>
    </citation>
    <scope>NUCLEOTIDE SEQUENCE [LARGE SCALE GENOMIC DNA]</scope>
    <source>
        <strain evidence="1 2">NRRL 20438</strain>
    </source>
</reference>
<organism evidence="1 2">
    <name type="scientific">Fusarium ambrosium</name>
    <dbReference type="NCBI Taxonomy" id="131363"/>
    <lineage>
        <taxon>Eukaryota</taxon>
        <taxon>Fungi</taxon>
        <taxon>Dikarya</taxon>
        <taxon>Ascomycota</taxon>
        <taxon>Pezizomycotina</taxon>
        <taxon>Sordariomycetes</taxon>
        <taxon>Hypocreomycetidae</taxon>
        <taxon>Hypocreales</taxon>
        <taxon>Nectriaceae</taxon>
        <taxon>Fusarium</taxon>
        <taxon>Fusarium solani species complex</taxon>
    </lineage>
</organism>
<dbReference type="EMBL" id="NIZV01001297">
    <property type="protein sequence ID" value="RSL75852.1"/>
    <property type="molecule type" value="Genomic_DNA"/>
</dbReference>
<comment type="caution">
    <text evidence="1">The sequence shown here is derived from an EMBL/GenBank/DDBJ whole genome shotgun (WGS) entry which is preliminary data.</text>
</comment>